<feature type="compositionally biased region" description="Acidic residues" evidence="1">
    <location>
        <begin position="347"/>
        <end position="361"/>
    </location>
</feature>
<comment type="caution">
    <text evidence="2">The sequence shown here is derived from an EMBL/GenBank/DDBJ whole genome shotgun (WGS) entry which is preliminary data.</text>
</comment>
<dbReference type="Proteomes" id="UP000254866">
    <property type="component" value="Unassembled WGS sequence"/>
</dbReference>
<dbReference type="OrthoDB" id="3549294at2759"/>
<gene>
    <name evidence="2" type="ORF">BP5553_06660</name>
</gene>
<sequence length="385" mass="42189">MTAWASSFQSSFDSLSSPPSSDVALGYLIDFCLLHNVGCQYSAALAAALTFPSLTNASLPLPSFNDSCVSSQIATADISSPPRISQAPPSGHVDMKDEILQDFTLLPYYMTLSCSRRGIQSLICNTFFDPHIPCNLVSAWVQPIFEVLDPLIAKKDYTVLAMVLGRQRPNIVALWTGAIVTGMSQLYPTYCRNRLFPIEIHSAAWTDATQTFMSLDPRPLLGCDRIYRSDECRLLYLAGEELNSRLPICPWPPFGTTALSDTDICLVLGLRNGGKVRDPGFSSDTTKQSAYATVDDTITLDSPKETALVSETISAAMTQSIFGWLRSYGWPAAEKAIYSHSWIPSEGPDDESDDGPEDDVSDPGKAKYTSDKFERIAAWLEQCGK</sequence>
<evidence type="ECO:0000313" key="2">
    <source>
        <dbReference type="EMBL" id="RDL36048.1"/>
    </source>
</evidence>
<accession>A0A370TKK1</accession>
<dbReference type="GeneID" id="43599509"/>
<evidence type="ECO:0000313" key="3">
    <source>
        <dbReference type="Proteomes" id="UP000254866"/>
    </source>
</evidence>
<dbReference type="EMBL" id="NPIC01000005">
    <property type="protein sequence ID" value="RDL36048.1"/>
    <property type="molecule type" value="Genomic_DNA"/>
</dbReference>
<dbReference type="STRING" id="2656787.A0A370TKK1"/>
<name>A0A370TKK1_9HELO</name>
<dbReference type="AlphaFoldDB" id="A0A370TKK1"/>
<feature type="region of interest" description="Disordered" evidence="1">
    <location>
        <begin position="343"/>
        <end position="369"/>
    </location>
</feature>
<protein>
    <submittedName>
        <fullName evidence="2">Uncharacterized protein</fullName>
    </submittedName>
</protein>
<organism evidence="2 3">
    <name type="scientific">Venustampulla echinocandica</name>
    <dbReference type="NCBI Taxonomy" id="2656787"/>
    <lineage>
        <taxon>Eukaryota</taxon>
        <taxon>Fungi</taxon>
        <taxon>Dikarya</taxon>
        <taxon>Ascomycota</taxon>
        <taxon>Pezizomycotina</taxon>
        <taxon>Leotiomycetes</taxon>
        <taxon>Helotiales</taxon>
        <taxon>Pleuroascaceae</taxon>
        <taxon>Venustampulla</taxon>
    </lineage>
</organism>
<evidence type="ECO:0000256" key="1">
    <source>
        <dbReference type="SAM" id="MobiDB-lite"/>
    </source>
</evidence>
<reference evidence="2 3" key="1">
    <citation type="journal article" date="2018" name="IMA Fungus">
        <title>IMA Genome-F 9: Draft genome sequence of Annulohypoxylon stygium, Aspergillus mulundensis, Berkeleyomyces basicola (syn. Thielaviopsis basicola), Ceratocystis smalleyi, two Cercospora beticola strains, Coleophoma cylindrospora, Fusarium fracticaudum, Phialophora cf. hyalina, and Morchella septimelata.</title>
        <authorList>
            <person name="Wingfield B.D."/>
            <person name="Bills G.F."/>
            <person name="Dong Y."/>
            <person name="Huang W."/>
            <person name="Nel W.J."/>
            <person name="Swalarsk-Parry B.S."/>
            <person name="Vaghefi N."/>
            <person name="Wilken P.M."/>
            <person name="An Z."/>
            <person name="de Beer Z.W."/>
            <person name="De Vos L."/>
            <person name="Chen L."/>
            <person name="Duong T.A."/>
            <person name="Gao Y."/>
            <person name="Hammerbacher A."/>
            <person name="Kikkert J.R."/>
            <person name="Li Y."/>
            <person name="Li H."/>
            <person name="Li K."/>
            <person name="Li Q."/>
            <person name="Liu X."/>
            <person name="Ma X."/>
            <person name="Naidoo K."/>
            <person name="Pethybridge S.J."/>
            <person name="Sun J."/>
            <person name="Steenkamp E.T."/>
            <person name="van der Nest M.A."/>
            <person name="van Wyk S."/>
            <person name="Wingfield M.J."/>
            <person name="Xiong C."/>
            <person name="Yue Q."/>
            <person name="Zhang X."/>
        </authorList>
    </citation>
    <scope>NUCLEOTIDE SEQUENCE [LARGE SCALE GENOMIC DNA]</scope>
    <source>
        <strain evidence="2 3">BP 5553</strain>
    </source>
</reference>
<dbReference type="RefSeq" id="XP_031868704.1">
    <property type="nucleotide sequence ID" value="XM_032015283.1"/>
</dbReference>
<keyword evidence="3" id="KW-1185">Reference proteome</keyword>
<proteinExistence type="predicted"/>